<keyword evidence="2" id="KW-1185">Reference proteome</keyword>
<dbReference type="PANTHER" id="PTHR23020:SF8">
    <property type="entry name" value="CHK KINASE-LIKE DOMAIN-CONTAINING PROTEIN"/>
    <property type="match status" value="1"/>
</dbReference>
<dbReference type="InterPro" id="IPR011009">
    <property type="entry name" value="Kinase-like_dom_sf"/>
</dbReference>
<dbReference type="Gene3D" id="3.90.1200.10">
    <property type="match status" value="1"/>
</dbReference>
<protein>
    <submittedName>
        <fullName evidence="1">Uncharacterized protein</fullName>
    </submittedName>
</protein>
<dbReference type="InterPro" id="IPR012877">
    <property type="entry name" value="Dhs-27"/>
</dbReference>
<proteinExistence type="predicted"/>
<organism evidence="1 2">
    <name type="scientific">Parelaphostrongylus tenuis</name>
    <name type="common">Meningeal worm</name>
    <dbReference type="NCBI Taxonomy" id="148309"/>
    <lineage>
        <taxon>Eukaryota</taxon>
        <taxon>Metazoa</taxon>
        <taxon>Ecdysozoa</taxon>
        <taxon>Nematoda</taxon>
        <taxon>Chromadorea</taxon>
        <taxon>Rhabditida</taxon>
        <taxon>Rhabditina</taxon>
        <taxon>Rhabditomorpha</taxon>
        <taxon>Strongyloidea</taxon>
        <taxon>Metastrongylidae</taxon>
        <taxon>Parelaphostrongylus</taxon>
    </lineage>
</organism>
<comment type="caution">
    <text evidence="1">The sequence shown here is derived from an EMBL/GenBank/DDBJ whole genome shotgun (WGS) entry which is preliminary data.</text>
</comment>
<dbReference type="InterPro" id="IPR052961">
    <property type="entry name" value="Oxido-Kinase-like_Enzymes"/>
</dbReference>
<sequence length="97" mass="11253">MSLDFTTEEKSEIIDKSFSGIYGALYKEEILDDLMKIFRTFGGNDLANKFDKLEDALSELVDLKWADRLPEELGMRPVLCHGDLWSMNILWRAMEMT</sequence>
<dbReference type="Pfam" id="PF07914">
    <property type="entry name" value="DUF1679"/>
    <property type="match status" value="1"/>
</dbReference>
<evidence type="ECO:0000313" key="1">
    <source>
        <dbReference type="EMBL" id="KAJ1371716.1"/>
    </source>
</evidence>
<accession>A0AAD5R917</accession>
<dbReference type="Proteomes" id="UP001196413">
    <property type="component" value="Unassembled WGS sequence"/>
</dbReference>
<dbReference type="EMBL" id="JAHQIW010007031">
    <property type="protein sequence ID" value="KAJ1371716.1"/>
    <property type="molecule type" value="Genomic_DNA"/>
</dbReference>
<dbReference type="PANTHER" id="PTHR23020">
    <property type="entry name" value="UNCHARACTERIZED NUCLEAR HORMONE RECEPTOR-RELATED"/>
    <property type="match status" value="1"/>
</dbReference>
<dbReference type="SUPFAM" id="SSF56112">
    <property type="entry name" value="Protein kinase-like (PK-like)"/>
    <property type="match status" value="1"/>
</dbReference>
<dbReference type="AlphaFoldDB" id="A0AAD5R917"/>
<gene>
    <name evidence="1" type="ORF">KIN20_033709</name>
</gene>
<name>A0AAD5R917_PARTN</name>
<reference evidence="1" key="1">
    <citation type="submission" date="2021-06" db="EMBL/GenBank/DDBJ databases">
        <title>Parelaphostrongylus tenuis whole genome reference sequence.</title>
        <authorList>
            <person name="Garwood T.J."/>
            <person name="Larsen P.A."/>
            <person name="Fountain-Jones N.M."/>
            <person name="Garbe J.R."/>
            <person name="Macchietto M.G."/>
            <person name="Kania S.A."/>
            <person name="Gerhold R.W."/>
            <person name="Richards J.E."/>
            <person name="Wolf T.M."/>
        </authorList>
    </citation>
    <scope>NUCLEOTIDE SEQUENCE</scope>
    <source>
        <strain evidence="1">MNPRO001-30</strain>
        <tissue evidence="1">Meninges</tissue>
    </source>
</reference>
<evidence type="ECO:0000313" key="2">
    <source>
        <dbReference type="Proteomes" id="UP001196413"/>
    </source>
</evidence>